<organism evidence="13 14">
    <name type="scientific">Catenulispora subtropica</name>
    <dbReference type="NCBI Taxonomy" id="450798"/>
    <lineage>
        <taxon>Bacteria</taxon>
        <taxon>Bacillati</taxon>
        <taxon>Actinomycetota</taxon>
        <taxon>Actinomycetes</taxon>
        <taxon>Catenulisporales</taxon>
        <taxon>Catenulisporaceae</taxon>
        <taxon>Catenulispora</taxon>
    </lineage>
</organism>
<name>A0ABN2TG84_9ACTN</name>
<dbReference type="NCBIfam" id="TIGR01131">
    <property type="entry name" value="ATP_synt_6_or_A"/>
    <property type="match status" value="1"/>
</dbReference>
<feature type="transmembrane region" description="Helical" evidence="11">
    <location>
        <begin position="174"/>
        <end position="195"/>
    </location>
</feature>
<evidence type="ECO:0000256" key="2">
    <source>
        <dbReference type="ARBA" id="ARBA00006810"/>
    </source>
</evidence>
<keyword evidence="5 11" id="KW-0812">Transmembrane</keyword>
<dbReference type="PANTHER" id="PTHR11410:SF0">
    <property type="entry name" value="ATP SYNTHASE SUBUNIT A"/>
    <property type="match status" value="1"/>
</dbReference>
<proteinExistence type="inferred from homology"/>
<feature type="transmembrane region" description="Helical" evidence="11">
    <location>
        <begin position="148"/>
        <end position="167"/>
    </location>
</feature>
<dbReference type="Pfam" id="PF00119">
    <property type="entry name" value="ATP-synt_A"/>
    <property type="match status" value="1"/>
</dbReference>
<dbReference type="CDD" id="cd00310">
    <property type="entry name" value="ATP-synt_Fo_a_6"/>
    <property type="match status" value="1"/>
</dbReference>
<evidence type="ECO:0000256" key="10">
    <source>
        <dbReference type="ARBA" id="ARBA00023310"/>
    </source>
</evidence>
<reference evidence="13 14" key="1">
    <citation type="journal article" date="2019" name="Int. J. Syst. Evol. Microbiol.">
        <title>The Global Catalogue of Microorganisms (GCM) 10K type strain sequencing project: providing services to taxonomists for standard genome sequencing and annotation.</title>
        <authorList>
            <consortium name="The Broad Institute Genomics Platform"/>
            <consortium name="The Broad Institute Genome Sequencing Center for Infectious Disease"/>
            <person name="Wu L."/>
            <person name="Ma J."/>
        </authorList>
    </citation>
    <scope>NUCLEOTIDE SEQUENCE [LARGE SCALE GENOMIC DNA]</scope>
    <source>
        <strain evidence="13 14">JCM 16013</strain>
    </source>
</reference>
<dbReference type="HAMAP" id="MF_01393">
    <property type="entry name" value="ATP_synth_a_bact"/>
    <property type="match status" value="1"/>
</dbReference>
<feature type="transmembrane region" description="Helical" evidence="11">
    <location>
        <begin position="62"/>
        <end position="80"/>
    </location>
</feature>
<evidence type="ECO:0000256" key="9">
    <source>
        <dbReference type="ARBA" id="ARBA00023136"/>
    </source>
</evidence>
<dbReference type="PRINTS" id="PR00123">
    <property type="entry name" value="ATPASEA"/>
</dbReference>
<comment type="subcellular location">
    <subcellularLocation>
        <location evidence="11 12">Cell membrane</location>
        <topology evidence="11 12">Multi-pass membrane protein</topology>
    </subcellularLocation>
    <subcellularLocation>
        <location evidence="1">Membrane</location>
        <topology evidence="1">Multi-pass membrane protein</topology>
    </subcellularLocation>
</comment>
<dbReference type="InterPro" id="IPR045083">
    <property type="entry name" value="ATP_synth_F0_asu_bact/mt"/>
</dbReference>
<gene>
    <name evidence="11 13" type="primary">atpB</name>
    <name evidence="13" type="ORF">GCM10009838_88450</name>
</gene>
<evidence type="ECO:0000256" key="8">
    <source>
        <dbReference type="ARBA" id="ARBA00023065"/>
    </source>
</evidence>
<keyword evidence="14" id="KW-1185">Reference proteome</keyword>
<dbReference type="Gene3D" id="1.20.120.220">
    <property type="entry name" value="ATP synthase, F0 complex, subunit A"/>
    <property type="match status" value="1"/>
</dbReference>
<keyword evidence="3 11" id="KW-0813">Transport</keyword>
<sequence length="283" mass="31085">MSLSLATGTVLAAEGGEGCGNGTPHLFGNNGGFDCVAPTDQIFDFSNRPWFHIAGWGVTKPVVLAALITVLIVGFFWIAFNKPKMVPRGVQNVGEVAYLFVRDRMARDSMGVKGDKYVPFLFSLFFFVWLMNVMSFVPGIQFPVSSRIAFPMTLAVMVWLTYMYAGFKRHGLGYFKVLGVPSGVPLGILFILTPIELLSNIFVRPFTLAIRLFANMFAGHLLIATFSIGAWYMFSVKGIVFSGASFTMAIVMTGFELFIQALQAYIFVLLTASYLAGALEEAH</sequence>
<evidence type="ECO:0000313" key="14">
    <source>
        <dbReference type="Proteomes" id="UP001499854"/>
    </source>
</evidence>
<evidence type="ECO:0000313" key="13">
    <source>
        <dbReference type="EMBL" id="GAA2008484.1"/>
    </source>
</evidence>
<dbReference type="InterPro" id="IPR000568">
    <property type="entry name" value="ATP_synth_F0_asu"/>
</dbReference>
<dbReference type="EMBL" id="BAAAQM010000108">
    <property type="protein sequence ID" value="GAA2008484.1"/>
    <property type="molecule type" value="Genomic_DNA"/>
</dbReference>
<dbReference type="RefSeq" id="WP_344663258.1">
    <property type="nucleotide sequence ID" value="NZ_BAAAQM010000108.1"/>
</dbReference>
<comment type="similarity">
    <text evidence="2 11 12">Belongs to the ATPase A chain family.</text>
</comment>
<keyword evidence="4 11" id="KW-0138">CF(0)</keyword>
<accession>A0ABN2TG84</accession>
<keyword evidence="6 11" id="KW-0375">Hydrogen ion transport</keyword>
<feature type="transmembrane region" description="Helical" evidence="11">
    <location>
        <begin position="257"/>
        <end position="279"/>
    </location>
</feature>
<keyword evidence="8 11" id="KW-0406">Ion transport</keyword>
<evidence type="ECO:0000256" key="5">
    <source>
        <dbReference type="ARBA" id="ARBA00022692"/>
    </source>
</evidence>
<comment type="caution">
    <text evidence="13">The sequence shown here is derived from an EMBL/GenBank/DDBJ whole genome shotgun (WGS) entry which is preliminary data.</text>
</comment>
<evidence type="ECO:0000256" key="12">
    <source>
        <dbReference type="RuleBase" id="RU000483"/>
    </source>
</evidence>
<dbReference type="SUPFAM" id="SSF81336">
    <property type="entry name" value="F1F0 ATP synthase subunit A"/>
    <property type="match status" value="1"/>
</dbReference>
<protein>
    <recommendedName>
        <fullName evidence="11 12">ATP synthase subunit a</fullName>
    </recommendedName>
    <alternativeName>
        <fullName evidence="11">ATP synthase F0 sector subunit a</fullName>
    </alternativeName>
    <alternativeName>
        <fullName evidence="11">F-ATPase subunit 6</fullName>
    </alternativeName>
</protein>
<feature type="transmembrane region" description="Helical" evidence="11">
    <location>
        <begin position="117"/>
        <end position="136"/>
    </location>
</feature>
<evidence type="ECO:0000256" key="1">
    <source>
        <dbReference type="ARBA" id="ARBA00004141"/>
    </source>
</evidence>
<keyword evidence="11" id="KW-1003">Cell membrane</keyword>
<evidence type="ECO:0000256" key="3">
    <source>
        <dbReference type="ARBA" id="ARBA00022448"/>
    </source>
</evidence>
<dbReference type="InterPro" id="IPR035908">
    <property type="entry name" value="F0_ATP_A_sf"/>
</dbReference>
<dbReference type="Proteomes" id="UP001499854">
    <property type="component" value="Unassembled WGS sequence"/>
</dbReference>
<keyword evidence="7 11" id="KW-1133">Transmembrane helix</keyword>
<evidence type="ECO:0000256" key="11">
    <source>
        <dbReference type="HAMAP-Rule" id="MF_01393"/>
    </source>
</evidence>
<keyword evidence="9 11" id="KW-0472">Membrane</keyword>
<dbReference type="InterPro" id="IPR023011">
    <property type="entry name" value="ATP_synth_F0_asu_AS"/>
</dbReference>
<evidence type="ECO:0000256" key="4">
    <source>
        <dbReference type="ARBA" id="ARBA00022547"/>
    </source>
</evidence>
<evidence type="ECO:0000256" key="6">
    <source>
        <dbReference type="ARBA" id="ARBA00022781"/>
    </source>
</evidence>
<dbReference type="PROSITE" id="PS00449">
    <property type="entry name" value="ATPASE_A"/>
    <property type="match status" value="1"/>
</dbReference>
<evidence type="ECO:0000256" key="7">
    <source>
        <dbReference type="ARBA" id="ARBA00022989"/>
    </source>
</evidence>
<dbReference type="PANTHER" id="PTHR11410">
    <property type="entry name" value="ATP SYNTHASE SUBUNIT A"/>
    <property type="match status" value="1"/>
</dbReference>
<keyword evidence="10 11" id="KW-0066">ATP synthesis</keyword>
<comment type="function">
    <text evidence="11 12">Key component of the proton channel; it plays a direct role in the translocation of protons across the membrane.</text>
</comment>
<feature type="transmembrane region" description="Helical" evidence="11">
    <location>
        <begin position="201"/>
        <end position="223"/>
    </location>
</feature>